<dbReference type="Proteomes" id="UP000692954">
    <property type="component" value="Unassembled WGS sequence"/>
</dbReference>
<proteinExistence type="predicted"/>
<dbReference type="Pfam" id="PF04564">
    <property type="entry name" value="U-box"/>
    <property type="match status" value="1"/>
</dbReference>
<accession>A0A8S1MI33</accession>
<comment type="catalytic activity">
    <reaction evidence="1">
        <text>S-ubiquitinyl-[E2 ubiquitin-conjugating enzyme]-L-cysteine + [acceptor protein]-L-lysine = [E2 ubiquitin-conjugating enzyme]-L-cysteine + N(6)-ubiquitinyl-[acceptor protein]-L-lysine.</text>
        <dbReference type="EC" id="2.3.2.27"/>
    </reaction>
</comment>
<dbReference type="InterPro" id="IPR003613">
    <property type="entry name" value="Ubox_domain"/>
</dbReference>
<evidence type="ECO:0000256" key="2">
    <source>
        <dbReference type="ARBA" id="ARBA00012483"/>
    </source>
</evidence>
<dbReference type="EC" id="2.3.2.27" evidence="2"/>
<reference evidence="7" key="1">
    <citation type="submission" date="2021-01" db="EMBL/GenBank/DDBJ databases">
        <authorList>
            <consortium name="Genoscope - CEA"/>
            <person name="William W."/>
        </authorList>
    </citation>
    <scope>NUCLEOTIDE SEQUENCE</scope>
</reference>
<dbReference type="GO" id="GO:0061630">
    <property type="term" value="F:ubiquitin protein ligase activity"/>
    <property type="evidence" value="ECO:0007669"/>
    <property type="project" value="UniProtKB-EC"/>
</dbReference>
<evidence type="ECO:0000313" key="8">
    <source>
        <dbReference type="Proteomes" id="UP000692954"/>
    </source>
</evidence>
<dbReference type="GO" id="GO:0000209">
    <property type="term" value="P:protein polyubiquitination"/>
    <property type="evidence" value="ECO:0007669"/>
    <property type="project" value="TreeGrafter"/>
</dbReference>
<evidence type="ECO:0000256" key="4">
    <source>
        <dbReference type="ARBA" id="ARBA00022737"/>
    </source>
</evidence>
<dbReference type="OrthoDB" id="311243at2759"/>
<dbReference type="PANTHER" id="PTHR46803">
    <property type="entry name" value="E3 UBIQUITIN-PROTEIN LIGASE CHIP"/>
    <property type="match status" value="1"/>
</dbReference>
<dbReference type="AlphaFoldDB" id="A0A8S1MI33"/>
<evidence type="ECO:0000256" key="5">
    <source>
        <dbReference type="ARBA" id="ARBA00022786"/>
    </source>
</evidence>
<dbReference type="GO" id="GO:0071218">
    <property type="term" value="P:cellular response to misfolded protein"/>
    <property type="evidence" value="ECO:0007669"/>
    <property type="project" value="TreeGrafter"/>
</dbReference>
<gene>
    <name evidence="7" type="ORF">PSON_ATCC_30995.1.T0380312</name>
</gene>
<dbReference type="InterPro" id="IPR019734">
    <property type="entry name" value="TPR_rpt"/>
</dbReference>
<dbReference type="GO" id="GO:0045862">
    <property type="term" value="P:positive regulation of proteolysis"/>
    <property type="evidence" value="ECO:0007669"/>
    <property type="project" value="TreeGrafter"/>
</dbReference>
<dbReference type="GO" id="GO:0006515">
    <property type="term" value="P:protein quality control for misfolded or incompletely synthesized proteins"/>
    <property type="evidence" value="ECO:0007669"/>
    <property type="project" value="TreeGrafter"/>
</dbReference>
<protein>
    <recommendedName>
        <fullName evidence="2">RING-type E3 ubiquitin transferase</fullName>
        <ecNumber evidence="2">2.3.2.27</ecNumber>
    </recommendedName>
</protein>
<dbReference type="GO" id="GO:0051087">
    <property type="term" value="F:protein-folding chaperone binding"/>
    <property type="evidence" value="ECO:0007669"/>
    <property type="project" value="TreeGrafter"/>
</dbReference>
<dbReference type="EMBL" id="CAJJDN010000038">
    <property type="protein sequence ID" value="CAD8079159.1"/>
    <property type="molecule type" value="Genomic_DNA"/>
</dbReference>
<sequence length="273" mass="32167">MQQTKAQQLKQKGNEAFKLENYNDAIKLYSEAIMEDNTESVYYSNRALCFYIQEKYQESYDDATEAVQLNEKNIKAHMLVGQSICMLAKYKLDSSKIDIAIVRILKARTLCAGQKKQEYEKEIDEKINKAKKMKWFIQQEEVRIKNLEIVQQLQEEIKKDDRLNENEKQITLKKIDKYIINEKPDLEIPDYLKCHLTQKLLIDPWTTEAGYSYEKNELFKIDPLTFDPFTKTPINAKNIYSNINLKKAANEFLLINPWAFDYNANQSYKDIAI</sequence>
<evidence type="ECO:0000259" key="6">
    <source>
        <dbReference type="Pfam" id="PF04564"/>
    </source>
</evidence>
<dbReference type="GO" id="GO:0005737">
    <property type="term" value="C:cytoplasm"/>
    <property type="evidence" value="ECO:0007669"/>
    <property type="project" value="TreeGrafter"/>
</dbReference>
<evidence type="ECO:0000256" key="3">
    <source>
        <dbReference type="ARBA" id="ARBA00022679"/>
    </source>
</evidence>
<organism evidence="7 8">
    <name type="scientific">Paramecium sonneborni</name>
    <dbReference type="NCBI Taxonomy" id="65129"/>
    <lineage>
        <taxon>Eukaryota</taxon>
        <taxon>Sar</taxon>
        <taxon>Alveolata</taxon>
        <taxon>Ciliophora</taxon>
        <taxon>Intramacronucleata</taxon>
        <taxon>Oligohymenophorea</taxon>
        <taxon>Peniculida</taxon>
        <taxon>Parameciidae</taxon>
        <taxon>Paramecium</taxon>
    </lineage>
</organism>
<feature type="domain" description="U-box" evidence="6">
    <location>
        <begin position="188"/>
        <end position="254"/>
    </location>
</feature>
<keyword evidence="4" id="KW-0677">Repeat</keyword>
<evidence type="ECO:0000256" key="1">
    <source>
        <dbReference type="ARBA" id="ARBA00000900"/>
    </source>
</evidence>
<dbReference type="PANTHER" id="PTHR46803:SF2">
    <property type="entry name" value="E3 UBIQUITIN-PROTEIN LIGASE CHIP"/>
    <property type="match status" value="1"/>
</dbReference>
<keyword evidence="5" id="KW-0833">Ubl conjugation pathway</keyword>
<dbReference type="SMART" id="SM00028">
    <property type="entry name" value="TPR"/>
    <property type="match status" value="2"/>
</dbReference>
<dbReference type="GO" id="GO:0043161">
    <property type="term" value="P:proteasome-mediated ubiquitin-dependent protein catabolic process"/>
    <property type="evidence" value="ECO:0007669"/>
    <property type="project" value="TreeGrafter"/>
</dbReference>
<keyword evidence="3" id="KW-0808">Transferase</keyword>
<evidence type="ECO:0000313" key="7">
    <source>
        <dbReference type="EMBL" id="CAD8079159.1"/>
    </source>
</evidence>
<comment type="caution">
    <text evidence="7">The sequence shown here is derived from an EMBL/GenBank/DDBJ whole genome shotgun (WGS) entry which is preliminary data.</text>
</comment>
<keyword evidence="8" id="KW-1185">Reference proteome</keyword>
<name>A0A8S1MI33_9CILI</name>